<name>A0A8C6S169_9GOBI</name>
<keyword evidence="2" id="KW-1015">Disulfide bond</keyword>
<feature type="transmembrane region" description="Helical" evidence="3">
    <location>
        <begin position="99"/>
        <end position="119"/>
    </location>
</feature>
<organism evidence="4 5">
    <name type="scientific">Neogobius melanostomus</name>
    <name type="common">round goby</name>
    <dbReference type="NCBI Taxonomy" id="47308"/>
    <lineage>
        <taxon>Eukaryota</taxon>
        <taxon>Metazoa</taxon>
        <taxon>Chordata</taxon>
        <taxon>Craniata</taxon>
        <taxon>Vertebrata</taxon>
        <taxon>Euteleostomi</taxon>
        <taxon>Actinopterygii</taxon>
        <taxon>Neopterygii</taxon>
        <taxon>Teleostei</taxon>
        <taxon>Neoteleostei</taxon>
        <taxon>Acanthomorphata</taxon>
        <taxon>Gobiaria</taxon>
        <taxon>Gobiiformes</taxon>
        <taxon>Gobioidei</taxon>
        <taxon>Gobiidae</taxon>
        <taxon>Benthophilinae</taxon>
        <taxon>Neogobiini</taxon>
        <taxon>Neogobius</taxon>
    </lineage>
</organism>
<proteinExistence type="predicted"/>
<evidence type="ECO:0000256" key="2">
    <source>
        <dbReference type="ARBA" id="ARBA00023157"/>
    </source>
</evidence>
<evidence type="ECO:0000256" key="3">
    <source>
        <dbReference type="SAM" id="Phobius"/>
    </source>
</evidence>
<keyword evidence="3" id="KW-0812">Transmembrane</keyword>
<accession>A0A8C6S169</accession>
<keyword evidence="3" id="KW-0472">Membrane</keyword>
<evidence type="ECO:0000313" key="4">
    <source>
        <dbReference type="Ensembl" id="ENSNMLP00000000047.1"/>
    </source>
</evidence>
<evidence type="ECO:0000313" key="5">
    <source>
        <dbReference type="Proteomes" id="UP000694523"/>
    </source>
</evidence>
<dbReference type="PANTHER" id="PTHR11388">
    <property type="entry name" value="ORGANIC ANION TRANSPORTER"/>
    <property type="match status" value="1"/>
</dbReference>
<dbReference type="PANTHER" id="PTHR11388:SF100">
    <property type="entry name" value="SOLUTE CARRIER ORGANIC ANION TRANSPORTER FAMILY MEMBER 4A1"/>
    <property type="match status" value="1"/>
</dbReference>
<reference evidence="4" key="1">
    <citation type="submission" date="2025-08" db="UniProtKB">
        <authorList>
            <consortium name="Ensembl"/>
        </authorList>
    </citation>
    <scope>IDENTIFICATION</scope>
</reference>
<sequence>MPGLRNAEQDLAAVWLGALRPRALQVFNTPRWVLFFLSMASFLQGFLINGLVNTVVTSIERRFELSSSQTGLIVSSFDIASCVCLPFVSYFGNRHKPRWLGWGIGIMGLGSLLFALPHFTTPPYQATALQFSSGYTVFVAGSDDPSICQSHTIN</sequence>
<comment type="subcellular location">
    <subcellularLocation>
        <location evidence="1">Membrane</location>
        <topology evidence="1">Multi-pass membrane protein</topology>
    </subcellularLocation>
</comment>
<dbReference type="AlphaFoldDB" id="A0A8C6S169"/>
<reference evidence="4" key="2">
    <citation type="submission" date="2025-09" db="UniProtKB">
        <authorList>
            <consortium name="Ensembl"/>
        </authorList>
    </citation>
    <scope>IDENTIFICATION</scope>
</reference>
<dbReference type="Proteomes" id="UP000694523">
    <property type="component" value="Unplaced"/>
</dbReference>
<protein>
    <recommendedName>
        <fullName evidence="6">Solute carrier organic anion transporter family member 4A1</fullName>
    </recommendedName>
</protein>
<dbReference type="GO" id="GO:0015347">
    <property type="term" value="F:sodium-independent organic anion transmembrane transporter activity"/>
    <property type="evidence" value="ECO:0007669"/>
    <property type="project" value="TreeGrafter"/>
</dbReference>
<dbReference type="Ensembl" id="ENSNMLT00000000064.1">
    <property type="protein sequence ID" value="ENSNMLP00000000047.1"/>
    <property type="gene ID" value="ENSNMLG00000000035.1"/>
</dbReference>
<dbReference type="InterPro" id="IPR036259">
    <property type="entry name" value="MFS_trans_sf"/>
</dbReference>
<dbReference type="Gene3D" id="1.20.1250.20">
    <property type="entry name" value="MFS general substrate transporter like domains"/>
    <property type="match status" value="1"/>
</dbReference>
<evidence type="ECO:0000256" key="1">
    <source>
        <dbReference type="ARBA" id="ARBA00004141"/>
    </source>
</evidence>
<dbReference type="Pfam" id="PF03137">
    <property type="entry name" value="OATP"/>
    <property type="match status" value="1"/>
</dbReference>
<keyword evidence="5" id="KW-1185">Reference proteome</keyword>
<dbReference type="GO" id="GO:0043252">
    <property type="term" value="P:sodium-independent organic anion transport"/>
    <property type="evidence" value="ECO:0007669"/>
    <property type="project" value="TreeGrafter"/>
</dbReference>
<evidence type="ECO:0008006" key="6">
    <source>
        <dbReference type="Google" id="ProtNLM"/>
    </source>
</evidence>
<feature type="transmembrane region" description="Helical" evidence="3">
    <location>
        <begin position="72"/>
        <end position="92"/>
    </location>
</feature>
<keyword evidence="3" id="KW-1133">Transmembrane helix</keyword>
<dbReference type="GO" id="GO:0016323">
    <property type="term" value="C:basolateral plasma membrane"/>
    <property type="evidence" value="ECO:0007669"/>
    <property type="project" value="TreeGrafter"/>
</dbReference>
<dbReference type="InterPro" id="IPR004156">
    <property type="entry name" value="OATP"/>
</dbReference>
<feature type="transmembrane region" description="Helical" evidence="3">
    <location>
        <begin position="32"/>
        <end position="52"/>
    </location>
</feature>
<dbReference type="SUPFAM" id="SSF103473">
    <property type="entry name" value="MFS general substrate transporter"/>
    <property type="match status" value="1"/>
</dbReference>